<proteinExistence type="predicted"/>
<dbReference type="Proteomes" id="UP000605086">
    <property type="component" value="Unassembled WGS sequence"/>
</dbReference>
<evidence type="ECO:0000259" key="1">
    <source>
        <dbReference type="Pfam" id="PF13701"/>
    </source>
</evidence>
<dbReference type="EMBL" id="WHOS01000022">
    <property type="protein sequence ID" value="NUB01143.1"/>
    <property type="molecule type" value="Genomic_DNA"/>
</dbReference>
<protein>
    <recommendedName>
        <fullName evidence="1">Transposase DDE domain-containing protein</fullName>
    </recommendedName>
</protein>
<sequence length="149" mass="16134">MILVLKQSHHGSTEFTPAMTESTGVLTGLSPVAGKLVHAAFDGGRLTSDAGVLLLAEIDRRLGVCERLADCIEETRAPERIQHTLAEMIRFRALLIAAGYADANNCDALRSDPAFRWRSAGCRRAGVTSARSRPSAGWRTCPVQWRSSA</sequence>
<comment type="caution">
    <text evidence="2">The sequence shown here is derived from an EMBL/GenBank/DDBJ whole genome shotgun (WGS) entry which is preliminary data.</text>
</comment>
<gene>
    <name evidence="2" type="ORF">GBZ48_17890</name>
</gene>
<evidence type="ECO:0000313" key="3">
    <source>
        <dbReference type="Proteomes" id="UP000605086"/>
    </source>
</evidence>
<name>A0ABX2KC07_9PROT</name>
<keyword evidence="3" id="KW-1185">Reference proteome</keyword>
<evidence type="ECO:0000313" key="2">
    <source>
        <dbReference type="EMBL" id="NUB01143.1"/>
    </source>
</evidence>
<dbReference type="Pfam" id="PF13701">
    <property type="entry name" value="DDE_Tnp_1_4"/>
    <property type="match status" value="1"/>
</dbReference>
<reference evidence="2 3" key="1">
    <citation type="submission" date="2019-10" db="EMBL/GenBank/DDBJ databases">
        <title>Genome sequence of Azospirillum melinis.</title>
        <authorList>
            <person name="Ambrosini A."/>
            <person name="Sant'Anna F.H."/>
            <person name="Cassan F.D."/>
            <person name="Souza E.M."/>
            <person name="Passaglia L.M.P."/>
        </authorList>
    </citation>
    <scope>NUCLEOTIDE SEQUENCE [LARGE SCALE GENOMIC DNA]</scope>
    <source>
        <strain evidence="2 3">TMCY0552</strain>
    </source>
</reference>
<accession>A0ABX2KC07</accession>
<feature type="domain" description="Transposase DDE" evidence="1">
    <location>
        <begin position="30"/>
        <end position="117"/>
    </location>
</feature>
<organism evidence="2 3">
    <name type="scientific">Azospirillum melinis</name>
    <dbReference type="NCBI Taxonomy" id="328839"/>
    <lineage>
        <taxon>Bacteria</taxon>
        <taxon>Pseudomonadati</taxon>
        <taxon>Pseudomonadota</taxon>
        <taxon>Alphaproteobacteria</taxon>
        <taxon>Rhodospirillales</taxon>
        <taxon>Azospirillaceae</taxon>
        <taxon>Azospirillum</taxon>
    </lineage>
</organism>
<dbReference type="InterPro" id="IPR025668">
    <property type="entry name" value="Tnp_DDE_dom"/>
</dbReference>